<dbReference type="Proteomes" id="UP000318296">
    <property type="component" value="Unassembled WGS sequence"/>
</dbReference>
<evidence type="ECO:0000313" key="2">
    <source>
        <dbReference type="Proteomes" id="UP000318296"/>
    </source>
</evidence>
<comment type="caution">
    <text evidence="1">The sequence shown here is derived from an EMBL/GenBank/DDBJ whole genome shotgun (WGS) entry which is preliminary data.</text>
</comment>
<dbReference type="AlphaFoldDB" id="A0A554LFR2"/>
<evidence type="ECO:0000313" key="1">
    <source>
        <dbReference type="EMBL" id="TSC91655.1"/>
    </source>
</evidence>
<gene>
    <name evidence="1" type="ORF">CEN92_237</name>
</gene>
<name>A0A554LFR2_9BACT</name>
<dbReference type="EMBL" id="VMGH01000033">
    <property type="protein sequence ID" value="TSC91655.1"/>
    <property type="molecule type" value="Genomic_DNA"/>
</dbReference>
<accession>A0A554LFR2</accession>
<sequence length="193" mass="23190">MILGLFKKRKPEEKAKEINIFAATSAFKIFRDKKFRGLLNFDQQSQTEQDRFFNELVVSTLILSIYIVRDYSIGRDDDQGEYWHEVKSNLESQFIVYLDEIGIPRKFVDVWSKLINLRKTEYDRDKIEMRSQMMASKEFQSQVENIRLIRTQVLAIGCLCHLRRGKKKPKDPLYLFLLRWIMKLNKKIEWICR</sequence>
<protein>
    <submittedName>
        <fullName evidence="1">Uncharacterized protein</fullName>
    </submittedName>
</protein>
<reference evidence="1 2" key="1">
    <citation type="submission" date="2017-07" db="EMBL/GenBank/DDBJ databases">
        <title>Mechanisms for carbon and nitrogen cycling indicate functional differentiation within the Candidate Phyla Radiation.</title>
        <authorList>
            <person name="Danczak R.E."/>
            <person name="Johnston M.D."/>
            <person name="Kenah C."/>
            <person name="Slattery M."/>
            <person name="Wrighton K.C."/>
            <person name="Wilkins M.J."/>
        </authorList>
    </citation>
    <scope>NUCLEOTIDE SEQUENCE [LARGE SCALE GENOMIC DNA]</scope>
    <source>
        <strain evidence="1">Licking1014_96</strain>
    </source>
</reference>
<organism evidence="1 2">
    <name type="scientific">Candidatus Berkelbacteria bacterium Licking1014_96</name>
    <dbReference type="NCBI Taxonomy" id="2017149"/>
    <lineage>
        <taxon>Bacteria</taxon>
        <taxon>Candidatus Berkelbacteria</taxon>
    </lineage>
</organism>
<proteinExistence type="predicted"/>